<dbReference type="SMART" id="SM00220">
    <property type="entry name" value="S_TKc"/>
    <property type="match status" value="1"/>
</dbReference>
<dbReference type="GO" id="GO:0016020">
    <property type="term" value="C:membrane"/>
    <property type="evidence" value="ECO:0007669"/>
    <property type="project" value="TreeGrafter"/>
</dbReference>
<sequence length="351" mass="39553">MAQQTNAPLPDGIEIAGYRIVKKIASGGFSIVYLAYDEHNQPVAIKEYLPSNLALRNIGQLAPIIQPENLQAFRSGLKCFFEEGRALARIIHPNVVRVLNFFRANDTVYMVMGYESGMSLQQHILRNRENVRSVGASEIVSERMTRRVFRHVMNGLREVHSNKLLHLDLKPANIYLRHDGTPILLDFGAARQTLTADAPRLFPMYTPGFAAPELYQKNAQLGPWTDIYAVGACIFACMAGSPPQPSDARQQHDKMKAAFKALRGAYSDDLVDITEWCLRLSPLERPQSVFALQRRLSSKVPERKKTGMFGQVSKAFKELVMKGRQRERMTEMSSSSVFRTNLDGTQVDHTK</sequence>
<organism evidence="6 7">
    <name type="scientific">Parvibium lacunae</name>
    <dbReference type="NCBI Taxonomy" id="1888893"/>
    <lineage>
        <taxon>Bacteria</taxon>
        <taxon>Pseudomonadati</taxon>
        <taxon>Pseudomonadota</taxon>
        <taxon>Betaproteobacteria</taxon>
        <taxon>Burkholderiales</taxon>
        <taxon>Alcaligenaceae</taxon>
        <taxon>Parvibium</taxon>
    </lineage>
</organism>
<dbReference type="InterPro" id="IPR000719">
    <property type="entry name" value="Prot_kinase_dom"/>
</dbReference>
<dbReference type="PANTHER" id="PTHR24348">
    <property type="entry name" value="SERINE/THREONINE-PROTEIN KINASE UNC-51-RELATED"/>
    <property type="match status" value="1"/>
</dbReference>
<proteinExistence type="predicted"/>
<dbReference type="GO" id="GO:0004674">
    <property type="term" value="F:protein serine/threonine kinase activity"/>
    <property type="evidence" value="ECO:0007669"/>
    <property type="project" value="UniProtKB-KW"/>
</dbReference>
<dbReference type="EMBL" id="QPGB01000001">
    <property type="protein sequence ID" value="RCS59912.1"/>
    <property type="molecule type" value="Genomic_DNA"/>
</dbReference>
<keyword evidence="6" id="KW-0723">Serine/threonine-protein kinase</keyword>
<keyword evidence="7" id="KW-1185">Reference proteome</keyword>
<dbReference type="GO" id="GO:0005776">
    <property type="term" value="C:autophagosome"/>
    <property type="evidence" value="ECO:0007669"/>
    <property type="project" value="TreeGrafter"/>
</dbReference>
<evidence type="ECO:0000259" key="5">
    <source>
        <dbReference type="PROSITE" id="PS50011"/>
    </source>
</evidence>
<dbReference type="Pfam" id="PF00069">
    <property type="entry name" value="Pkinase"/>
    <property type="match status" value="1"/>
</dbReference>
<keyword evidence="1" id="KW-0808">Transferase</keyword>
<dbReference type="Gene3D" id="1.10.510.10">
    <property type="entry name" value="Transferase(Phosphotransferase) domain 1"/>
    <property type="match status" value="1"/>
</dbReference>
<dbReference type="OrthoDB" id="9801841at2"/>
<dbReference type="InterPro" id="IPR045269">
    <property type="entry name" value="Atg1-like"/>
</dbReference>
<gene>
    <name evidence="6" type="ORF">DU000_01800</name>
</gene>
<keyword evidence="4" id="KW-0067">ATP-binding</keyword>
<keyword evidence="2" id="KW-0547">Nucleotide-binding</keyword>
<dbReference type="AlphaFoldDB" id="A0A368L8M8"/>
<dbReference type="SUPFAM" id="SSF56112">
    <property type="entry name" value="Protein kinase-like (PK-like)"/>
    <property type="match status" value="1"/>
</dbReference>
<dbReference type="PROSITE" id="PS50011">
    <property type="entry name" value="PROTEIN_KINASE_DOM"/>
    <property type="match status" value="1"/>
</dbReference>
<evidence type="ECO:0000313" key="6">
    <source>
        <dbReference type="EMBL" id="RCS59912.1"/>
    </source>
</evidence>
<protein>
    <submittedName>
        <fullName evidence="6">Serine/threonine protein kinase</fullName>
    </submittedName>
</protein>
<evidence type="ECO:0000313" key="7">
    <source>
        <dbReference type="Proteomes" id="UP000252357"/>
    </source>
</evidence>
<name>A0A368L8M8_9BURK</name>
<comment type="caution">
    <text evidence="6">The sequence shown here is derived from an EMBL/GenBank/DDBJ whole genome shotgun (WGS) entry which is preliminary data.</text>
</comment>
<dbReference type="RefSeq" id="WP_114402061.1">
    <property type="nucleotide sequence ID" value="NZ_QPGB01000001.1"/>
</dbReference>
<dbReference type="CDD" id="cd14014">
    <property type="entry name" value="STKc_PknB_like"/>
    <property type="match status" value="1"/>
</dbReference>
<accession>A0A368L8M8</accession>
<dbReference type="PANTHER" id="PTHR24348:SF22">
    <property type="entry name" value="NON-SPECIFIC SERINE_THREONINE PROTEIN KINASE"/>
    <property type="match status" value="1"/>
</dbReference>
<reference evidence="6 7" key="1">
    <citation type="journal article" date="2018" name="Int. J. Syst. Evol. Microbiol.">
        <title>Parvibium lacunae gen. nov., sp. nov., a new member of the family Alcaligenaceae isolated from a freshwater pond.</title>
        <authorList>
            <person name="Chen W.M."/>
            <person name="Xie P.B."/>
            <person name="Hsu M.Y."/>
            <person name="Sheu S.Y."/>
        </authorList>
    </citation>
    <scope>NUCLEOTIDE SEQUENCE [LARGE SCALE GENOMIC DNA]</scope>
    <source>
        <strain evidence="6 7">KMB9</strain>
    </source>
</reference>
<dbReference type="PROSITE" id="PS00108">
    <property type="entry name" value="PROTEIN_KINASE_ST"/>
    <property type="match status" value="1"/>
</dbReference>
<evidence type="ECO:0000256" key="1">
    <source>
        <dbReference type="ARBA" id="ARBA00022679"/>
    </source>
</evidence>
<feature type="domain" description="Protein kinase" evidence="5">
    <location>
        <begin position="18"/>
        <end position="300"/>
    </location>
</feature>
<dbReference type="Proteomes" id="UP000252357">
    <property type="component" value="Unassembled WGS sequence"/>
</dbReference>
<dbReference type="GO" id="GO:0000407">
    <property type="term" value="C:phagophore assembly site"/>
    <property type="evidence" value="ECO:0007669"/>
    <property type="project" value="TreeGrafter"/>
</dbReference>
<evidence type="ECO:0000256" key="2">
    <source>
        <dbReference type="ARBA" id="ARBA00022741"/>
    </source>
</evidence>
<dbReference type="GO" id="GO:0005829">
    <property type="term" value="C:cytosol"/>
    <property type="evidence" value="ECO:0007669"/>
    <property type="project" value="TreeGrafter"/>
</dbReference>
<evidence type="ECO:0000256" key="3">
    <source>
        <dbReference type="ARBA" id="ARBA00022777"/>
    </source>
</evidence>
<dbReference type="GO" id="GO:0005524">
    <property type="term" value="F:ATP binding"/>
    <property type="evidence" value="ECO:0007669"/>
    <property type="project" value="UniProtKB-KW"/>
</dbReference>
<evidence type="ECO:0000256" key="4">
    <source>
        <dbReference type="ARBA" id="ARBA00022840"/>
    </source>
</evidence>
<keyword evidence="3 6" id="KW-0418">Kinase</keyword>
<dbReference type="InterPro" id="IPR011009">
    <property type="entry name" value="Kinase-like_dom_sf"/>
</dbReference>
<dbReference type="InterPro" id="IPR008271">
    <property type="entry name" value="Ser/Thr_kinase_AS"/>
</dbReference>